<organism evidence="1 2">
    <name type="scientific">Coemansia helicoidea</name>
    <dbReference type="NCBI Taxonomy" id="1286919"/>
    <lineage>
        <taxon>Eukaryota</taxon>
        <taxon>Fungi</taxon>
        <taxon>Fungi incertae sedis</taxon>
        <taxon>Zoopagomycota</taxon>
        <taxon>Kickxellomycotina</taxon>
        <taxon>Kickxellomycetes</taxon>
        <taxon>Kickxellales</taxon>
        <taxon>Kickxellaceae</taxon>
        <taxon>Coemansia</taxon>
    </lineage>
</organism>
<keyword evidence="2" id="KW-1185">Reference proteome</keyword>
<gene>
    <name evidence="1" type="ORF">H4R21_005375</name>
</gene>
<accession>A0ACC1KTF4</accession>
<comment type="caution">
    <text evidence="1">The sequence shown here is derived from an EMBL/GenBank/DDBJ whole genome shotgun (WGS) entry which is preliminary data.</text>
</comment>
<name>A0ACC1KTF4_9FUNG</name>
<dbReference type="Proteomes" id="UP001140087">
    <property type="component" value="Unassembled WGS sequence"/>
</dbReference>
<evidence type="ECO:0000313" key="1">
    <source>
        <dbReference type="EMBL" id="KAJ2794762.1"/>
    </source>
</evidence>
<protein>
    <submittedName>
        <fullName evidence="1">Uncharacterized protein</fullName>
    </submittedName>
</protein>
<sequence length="497" mass="55472">MVYNCVIVQYGYQPKGRASQYMRGLDAGPTDVAVRTNLDLIAMVGRAHAVRRAQVDVRCVANPFPGWREVIQRMRAVATVWAVTELDVAINPVDYRFDDSNIDMAKYTDDIVEVGDALAGLMPDVCRLGCGGANPNPIAQSLSGRLATRYADQLRSLDCDYPVSLPLGCQLTKLKRFQMDCNFETDYQLPQIASGELVDLRLDNGLCDHSWASFSTDSESQAIEFTNLKRLCELCNANYQDNRITVRHRDGHPWRLHFPSLTSLDLSCSRDICPLLEYAVLPPRMESIAIDMTSVAYGNIANMLMPETKRLSLRINEDSEGDPSGLPVINRILEGAHGSEMRQLIIDDNMLEVVPESITCTTLTHLRASSTISVDTMLVFIERMPNLIQLTLSSLNLSGIRVDISVPGADVDAVVEPLYTSLRVLRMDYDAWNPQPDTGMTLVKYMLLRIPTLTQVTSRRTSKAQMISFVEAYAPRYPHLNSVKLVLNGEWCPPFTG</sequence>
<dbReference type="EMBL" id="JANBUN010002389">
    <property type="protein sequence ID" value="KAJ2794762.1"/>
    <property type="molecule type" value="Genomic_DNA"/>
</dbReference>
<reference evidence="1" key="1">
    <citation type="submission" date="2022-07" db="EMBL/GenBank/DDBJ databases">
        <title>Phylogenomic reconstructions and comparative analyses of Kickxellomycotina fungi.</title>
        <authorList>
            <person name="Reynolds N.K."/>
            <person name="Stajich J.E."/>
            <person name="Barry K."/>
            <person name="Grigoriev I.V."/>
            <person name="Crous P."/>
            <person name="Smith M.E."/>
        </authorList>
    </citation>
    <scope>NUCLEOTIDE SEQUENCE</scope>
    <source>
        <strain evidence="1">BCRC 34780</strain>
    </source>
</reference>
<evidence type="ECO:0000313" key="2">
    <source>
        <dbReference type="Proteomes" id="UP001140087"/>
    </source>
</evidence>
<proteinExistence type="predicted"/>